<dbReference type="InterPro" id="IPR029056">
    <property type="entry name" value="Ribokinase-like"/>
</dbReference>
<organism evidence="4 5">
    <name type="scientific">Pseudovibrio exalbescens</name>
    <dbReference type="NCBI Taxonomy" id="197461"/>
    <lineage>
        <taxon>Bacteria</taxon>
        <taxon>Pseudomonadati</taxon>
        <taxon>Pseudomonadota</taxon>
        <taxon>Alphaproteobacteria</taxon>
        <taxon>Hyphomicrobiales</taxon>
        <taxon>Stappiaceae</taxon>
        <taxon>Pseudovibrio</taxon>
    </lineage>
</organism>
<dbReference type="GO" id="GO:0016301">
    <property type="term" value="F:kinase activity"/>
    <property type="evidence" value="ECO:0007669"/>
    <property type="project" value="UniProtKB-KW"/>
</dbReference>
<gene>
    <name evidence="4" type="ORF">A3843_11705</name>
</gene>
<dbReference type="PANTHER" id="PTHR10584">
    <property type="entry name" value="SUGAR KINASE"/>
    <property type="match status" value="1"/>
</dbReference>
<dbReference type="Gene3D" id="3.40.1190.20">
    <property type="match status" value="1"/>
</dbReference>
<accession>A0A1U7JGL1</accession>
<evidence type="ECO:0000256" key="2">
    <source>
        <dbReference type="ARBA" id="ARBA00022777"/>
    </source>
</evidence>
<dbReference type="RefSeq" id="WP_028481501.1">
    <property type="nucleotide sequence ID" value="NZ_LVVZ01000018.1"/>
</dbReference>
<reference evidence="4 5" key="1">
    <citation type="submission" date="2016-03" db="EMBL/GenBank/DDBJ databases">
        <title>Genome sequence of Nesiotobacter sp. nov., a moderately halophilic alphaproteobacterium isolated from the Yellow Sea, China.</title>
        <authorList>
            <person name="Zhang G."/>
            <person name="Zhang R."/>
        </authorList>
    </citation>
    <scope>NUCLEOTIDE SEQUENCE [LARGE SCALE GENOMIC DNA]</scope>
    <source>
        <strain evidence="4 5">WB1-6</strain>
    </source>
</reference>
<dbReference type="AlphaFoldDB" id="A0A1U7JGL1"/>
<keyword evidence="5" id="KW-1185">Reference proteome</keyword>
<dbReference type="STRING" id="197461.A3843_11705"/>
<dbReference type="PANTHER" id="PTHR10584:SF166">
    <property type="entry name" value="RIBOKINASE"/>
    <property type="match status" value="1"/>
</dbReference>
<dbReference type="SUPFAM" id="SSF53613">
    <property type="entry name" value="Ribokinase-like"/>
    <property type="match status" value="1"/>
</dbReference>
<evidence type="ECO:0000313" key="4">
    <source>
        <dbReference type="EMBL" id="OKL43781.1"/>
    </source>
</evidence>
<proteinExistence type="predicted"/>
<name>A0A1U7JGL1_9HYPH</name>
<dbReference type="PROSITE" id="PS00584">
    <property type="entry name" value="PFKB_KINASES_2"/>
    <property type="match status" value="1"/>
</dbReference>
<dbReference type="Proteomes" id="UP000185783">
    <property type="component" value="Unassembled WGS sequence"/>
</dbReference>
<dbReference type="InterPro" id="IPR011611">
    <property type="entry name" value="PfkB_dom"/>
</dbReference>
<dbReference type="InterPro" id="IPR002173">
    <property type="entry name" value="Carboh/pur_kinase_PfkB_CS"/>
</dbReference>
<keyword evidence="2" id="KW-0418">Kinase</keyword>
<keyword evidence="1" id="KW-0808">Transferase</keyword>
<feature type="domain" description="Carbohydrate kinase PfkB" evidence="3">
    <location>
        <begin position="8"/>
        <end position="297"/>
    </location>
</feature>
<sequence length="305" mass="32525">MNCQDTRQILVFGNVNVDLVLGELAGWPAVGTEVQMDRSETRPGGSAGNTSLALSGLNVLHRLVASVGHDFFGEWLKDQFDGKCCEWLSCPDPTTVTVGLVHEGGDRAFFTSQGHLLSARVDQLLPNIHAAPDACSIALISGQFLMPFIRDDALTLMGALKDRGWQVAIDPGWPPEGWTAENIGFMRAWLSNCDYALINEDELFGLTGAAEFEAGSALVRSVMPADGHLVIKMGQAGARCYVGQQVYSCASPTVDVIDSVGAGDTFNAAFIAGVVRGVSVQTALAQGVETAARVISTYPRRYTAD</sequence>
<dbReference type="Pfam" id="PF00294">
    <property type="entry name" value="PfkB"/>
    <property type="match status" value="1"/>
</dbReference>
<dbReference type="EMBL" id="LVVZ01000018">
    <property type="protein sequence ID" value="OKL43781.1"/>
    <property type="molecule type" value="Genomic_DNA"/>
</dbReference>
<evidence type="ECO:0000313" key="5">
    <source>
        <dbReference type="Proteomes" id="UP000185783"/>
    </source>
</evidence>
<comment type="caution">
    <text evidence="4">The sequence shown here is derived from an EMBL/GenBank/DDBJ whole genome shotgun (WGS) entry which is preliminary data.</text>
</comment>
<protein>
    <recommendedName>
        <fullName evidence="3">Carbohydrate kinase PfkB domain-containing protein</fullName>
    </recommendedName>
</protein>
<evidence type="ECO:0000256" key="1">
    <source>
        <dbReference type="ARBA" id="ARBA00022679"/>
    </source>
</evidence>
<evidence type="ECO:0000259" key="3">
    <source>
        <dbReference type="Pfam" id="PF00294"/>
    </source>
</evidence>